<name>A0A2P2PB06_RHIMU</name>
<feature type="compositionally biased region" description="Polar residues" evidence="1">
    <location>
        <begin position="13"/>
        <end position="22"/>
    </location>
</feature>
<dbReference type="EMBL" id="GGEC01071441">
    <property type="protein sequence ID" value="MBX51925.1"/>
    <property type="molecule type" value="Transcribed_RNA"/>
</dbReference>
<proteinExistence type="predicted"/>
<dbReference type="AlphaFoldDB" id="A0A2P2PB06"/>
<organism evidence="2">
    <name type="scientific">Rhizophora mucronata</name>
    <name type="common">Asiatic mangrove</name>
    <dbReference type="NCBI Taxonomy" id="61149"/>
    <lineage>
        <taxon>Eukaryota</taxon>
        <taxon>Viridiplantae</taxon>
        <taxon>Streptophyta</taxon>
        <taxon>Embryophyta</taxon>
        <taxon>Tracheophyta</taxon>
        <taxon>Spermatophyta</taxon>
        <taxon>Magnoliopsida</taxon>
        <taxon>eudicotyledons</taxon>
        <taxon>Gunneridae</taxon>
        <taxon>Pentapetalae</taxon>
        <taxon>rosids</taxon>
        <taxon>fabids</taxon>
        <taxon>Malpighiales</taxon>
        <taxon>Rhizophoraceae</taxon>
        <taxon>Rhizophora</taxon>
    </lineage>
</organism>
<accession>A0A2P2PB06</accession>
<feature type="compositionally biased region" description="Basic and acidic residues" evidence="1">
    <location>
        <begin position="24"/>
        <end position="36"/>
    </location>
</feature>
<feature type="region of interest" description="Disordered" evidence="1">
    <location>
        <begin position="13"/>
        <end position="36"/>
    </location>
</feature>
<protein>
    <submittedName>
        <fullName evidence="2">Uncharacterized protein</fullName>
    </submittedName>
</protein>
<reference evidence="2" key="1">
    <citation type="submission" date="2018-02" db="EMBL/GenBank/DDBJ databases">
        <title>Rhizophora mucronata_Transcriptome.</title>
        <authorList>
            <person name="Meera S.P."/>
            <person name="Sreeshan A."/>
            <person name="Augustine A."/>
        </authorList>
    </citation>
    <scope>NUCLEOTIDE SEQUENCE</scope>
    <source>
        <tissue evidence="2">Leaf</tissue>
    </source>
</reference>
<sequence length="36" mass="4314">MHIELFLVSNNINSNQYETKNTLQKHEEKTRTDAEH</sequence>
<evidence type="ECO:0000256" key="1">
    <source>
        <dbReference type="SAM" id="MobiDB-lite"/>
    </source>
</evidence>
<evidence type="ECO:0000313" key="2">
    <source>
        <dbReference type="EMBL" id="MBX51925.1"/>
    </source>
</evidence>